<organism evidence="2 3">
    <name type="scientific">Paenibacillus agricola</name>
    <dbReference type="NCBI Taxonomy" id="2716264"/>
    <lineage>
        <taxon>Bacteria</taxon>
        <taxon>Bacillati</taxon>
        <taxon>Bacillota</taxon>
        <taxon>Bacilli</taxon>
        <taxon>Bacillales</taxon>
        <taxon>Paenibacillaceae</taxon>
        <taxon>Paenibacillus</taxon>
    </lineage>
</organism>
<evidence type="ECO:0000313" key="2">
    <source>
        <dbReference type="EMBL" id="NHN32337.1"/>
    </source>
</evidence>
<evidence type="ECO:0000313" key="3">
    <source>
        <dbReference type="Proteomes" id="UP001165962"/>
    </source>
</evidence>
<dbReference type="Gene3D" id="2.20.110.10">
    <property type="entry name" value="Histone H3 K4-specific methyltransferase SET7/9 N-terminal domain"/>
    <property type="match status" value="1"/>
</dbReference>
<proteinExistence type="predicted"/>
<evidence type="ECO:0008006" key="4">
    <source>
        <dbReference type="Google" id="ProtNLM"/>
    </source>
</evidence>
<reference evidence="2" key="1">
    <citation type="submission" date="2020-03" db="EMBL/GenBank/DDBJ databases">
        <title>Draft sequencing of Paenibacilllus sp. S3N08.</title>
        <authorList>
            <person name="Kim D.-U."/>
        </authorList>
    </citation>
    <scope>NUCLEOTIDE SEQUENCE</scope>
    <source>
        <strain evidence="2">S3N08</strain>
    </source>
</reference>
<dbReference type="RefSeq" id="WP_166152637.1">
    <property type="nucleotide sequence ID" value="NZ_JAAOIW010000008.1"/>
</dbReference>
<evidence type="ECO:0000256" key="1">
    <source>
        <dbReference type="ARBA" id="ARBA00022737"/>
    </source>
</evidence>
<accession>A0ABX0JBU1</accession>
<dbReference type="Proteomes" id="UP001165962">
    <property type="component" value="Unassembled WGS sequence"/>
</dbReference>
<keyword evidence="3" id="KW-1185">Reference proteome</keyword>
<dbReference type="EMBL" id="JAAOIW010000008">
    <property type="protein sequence ID" value="NHN32337.1"/>
    <property type="molecule type" value="Genomic_DNA"/>
</dbReference>
<keyword evidence="1" id="KW-0677">Repeat</keyword>
<dbReference type="Pfam" id="PF02493">
    <property type="entry name" value="MORN"/>
    <property type="match status" value="1"/>
</dbReference>
<dbReference type="SUPFAM" id="SSF82185">
    <property type="entry name" value="Histone H3 K4-specific methyltransferase SET7/9 N-terminal domain"/>
    <property type="match status" value="1"/>
</dbReference>
<gene>
    <name evidence="2" type="ORF">G9U52_21075</name>
</gene>
<protein>
    <recommendedName>
        <fullName evidence="4">MORN repeat protein</fullName>
    </recommendedName>
</protein>
<comment type="caution">
    <text evidence="2">The sequence shown here is derived from an EMBL/GenBank/DDBJ whole genome shotgun (WGS) entry which is preliminary data.</text>
</comment>
<name>A0ABX0JBU1_9BACL</name>
<dbReference type="InterPro" id="IPR003409">
    <property type="entry name" value="MORN"/>
</dbReference>
<sequence>MVNQLVVRISQFSMLEDKMHREYTTDGCLYYEGEFRSDNKEGYCKIFYADGTLYYQGSFREVGMSH</sequence>